<dbReference type="Proteomes" id="UP001231649">
    <property type="component" value="Chromosome 19"/>
</dbReference>
<evidence type="ECO:0000313" key="1">
    <source>
        <dbReference type="EMBL" id="KAJ8721033.1"/>
    </source>
</evidence>
<name>A0ACC2QMS9_9NEOP</name>
<keyword evidence="2" id="KW-1185">Reference proteome</keyword>
<gene>
    <name evidence="1" type="ORF">PYW08_006498</name>
</gene>
<organism evidence="1 2">
    <name type="scientific">Mythimna loreyi</name>
    <dbReference type="NCBI Taxonomy" id="667449"/>
    <lineage>
        <taxon>Eukaryota</taxon>
        <taxon>Metazoa</taxon>
        <taxon>Ecdysozoa</taxon>
        <taxon>Arthropoda</taxon>
        <taxon>Hexapoda</taxon>
        <taxon>Insecta</taxon>
        <taxon>Pterygota</taxon>
        <taxon>Neoptera</taxon>
        <taxon>Endopterygota</taxon>
        <taxon>Lepidoptera</taxon>
        <taxon>Glossata</taxon>
        <taxon>Ditrysia</taxon>
        <taxon>Noctuoidea</taxon>
        <taxon>Noctuidae</taxon>
        <taxon>Noctuinae</taxon>
        <taxon>Hadenini</taxon>
        <taxon>Mythimna</taxon>
    </lineage>
</organism>
<sequence length="240" mass="27406">MEAQYEADCTEEGYSVFQSESGTLEEEDDGMDNALQADDDQNGEVGYKIPSKIRKVFRWTTRLFRLKQSEMTKKKWKNLRDTFSKEFKKNPKPRSGTDADNEPKYTGTWPHFEAMSFSKVVLKPRQTEGNIISQDSESNSVDLSVNSDTASPEEIFNTNASDNDNTQLPESSSILKEIPQNMSIDNSLRQDRPPSLTIALVARSFAFILVTGAFFFVFVASYHKTNTQKKRYKSRSISRY</sequence>
<accession>A0ACC2QMS9</accession>
<proteinExistence type="predicted"/>
<reference evidence="1" key="1">
    <citation type="submission" date="2023-03" db="EMBL/GenBank/DDBJ databases">
        <title>Chromosome-level genomes of two armyworms, Mythimna separata and Mythimna loreyi, provide insights into the biosynthesis and reception of sex pheromones.</title>
        <authorList>
            <person name="Zhao H."/>
        </authorList>
    </citation>
    <scope>NUCLEOTIDE SEQUENCE</scope>
    <source>
        <strain evidence="1">BeijingLab</strain>
    </source>
</reference>
<comment type="caution">
    <text evidence="1">The sequence shown here is derived from an EMBL/GenBank/DDBJ whole genome shotgun (WGS) entry which is preliminary data.</text>
</comment>
<protein>
    <submittedName>
        <fullName evidence="1">Uncharacterized protein</fullName>
    </submittedName>
</protein>
<dbReference type="EMBL" id="CM056795">
    <property type="protein sequence ID" value="KAJ8721033.1"/>
    <property type="molecule type" value="Genomic_DNA"/>
</dbReference>
<evidence type="ECO:0000313" key="2">
    <source>
        <dbReference type="Proteomes" id="UP001231649"/>
    </source>
</evidence>